<protein>
    <submittedName>
        <fullName evidence="2">Hypothetical protein</fullName>
    </submittedName>
</protein>
<keyword evidence="1" id="KW-0472">Membrane</keyword>
<dbReference type="STRING" id="272626.gene:17566973"/>
<keyword evidence="1" id="KW-0812">Transmembrane</keyword>
<name>Q928E2_LISIN</name>
<evidence type="ECO:0000313" key="2">
    <source>
        <dbReference type="EMBL" id="CAC97820.1"/>
    </source>
</evidence>
<dbReference type="KEGG" id="lin:lin2593"/>
<keyword evidence="1" id="KW-1133">Transmembrane helix</keyword>
<dbReference type="HOGENOM" id="CLU_171760_0_0_9"/>
<dbReference type="EMBL" id="AL596173">
    <property type="protein sequence ID" value="CAC97820.1"/>
    <property type="molecule type" value="Genomic_DNA"/>
</dbReference>
<organism evidence="2 3">
    <name type="scientific">Listeria innocua serovar 6a (strain ATCC BAA-680 / CLIP 11262)</name>
    <dbReference type="NCBI Taxonomy" id="272626"/>
    <lineage>
        <taxon>Bacteria</taxon>
        <taxon>Bacillati</taxon>
        <taxon>Bacillota</taxon>
        <taxon>Bacilli</taxon>
        <taxon>Bacillales</taxon>
        <taxon>Listeriaceae</taxon>
        <taxon>Listeria</taxon>
    </lineage>
</organism>
<reference evidence="2 3" key="1">
    <citation type="journal article" date="2001" name="Science">
        <title>Comparative genomics of Listeria species.</title>
        <authorList>
            <person name="Glaser P."/>
            <person name="Frangeul L."/>
            <person name="Buchrieser C."/>
            <person name="Rusniok C."/>
            <person name="Amend A."/>
            <person name="Baquero F."/>
            <person name="Berche P."/>
            <person name="Bloecker H."/>
            <person name="Brandt P."/>
            <person name="Chakraborty T."/>
            <person name="Charbit A."/>
            <person name="Chetouani F."/>
            <person name="Couve E."/>
            <person name="de Daruvar A."/>
            <person name="Dehoux P."/>
            <person name="Domann E."/>
            <person name="Dominguez-Bernal G."/>
            <person name="Duchaud E."/>
            <person name="Durant L."/>
            <person name="Dussurget O."/>
            <person name="Entian K.-D."/>
            <person name="Fsihi H."/>
            <person name="Garcia-del Portillo F."/>
            <person name="Garrido P."/>
            <person name="Gautier L."/>
            <person name="Goebel W."/>
            <person name="Gomez-Lopez N."/>
            <person name="Hain T."/>
            <person name="Hauf J."/>
            <person name="Jackson D."/>
            <person name="Jones L.-M."/>
            <person name="Kaerst U."/>
            <person name="Kreft J."/>
            <person name="Kuhn M."/>
            <person name="Kunst F."/>
            <person name="Kurapkat G."/>
            <person name="Madueno E."/>
            <person name="Maitournam A."/>
            <person name="Mata Vicente J."/>
            <person name="Ng E."/>
            <person name="Nedjari H."/>
            <person name="Nordsiek G."/>
            <person name="Novella S."/>
            <person name="de Pablos B."/>
            <person name="Perez-Diaz J.-C."/>
            <person name="Purcell R."/>
            <person name="Remmel B."/>
            <person name="Rose M."/>
            <person name="Schlueter T."/>
            <person name="Simoes N."/>
            <person name="Tierrez A."/>
            <person name="Vazquez-Boland J.-A."/>
            <person name="Voss H."/>
            <person name="Wehland J."/>
            <person name="Cossart P."/>
        </authorList>
    </citation>
    <scope>NUCLEOTIDE SEQUENCE [LARGE SCALE GENOMIC DNA]</scope>
    <source>
        <strain evidence="3">ATCC BAA-680 / CLIP 11262</strain>
    </source>
</reference>
<evidence type="ECO:0000256" key="1">
    <source>
        <dbReference type="SAM" id="Phobius"/>
    </source>
</evidence>
<dbReference type="Proteomes" id="UP000002513">
    <property type="component" value="Chromosome"/>
</dbReference>
<gene>
    <name evidence="2" type="ordered locus">lin2593</name>
</gene>
<sequence length="112" mass="13117">MKVLDKYSWLIYLKYCISLLSGVMTNYHITLSAFENSVKRKLIDFTKYDVSSEDLKTSILKRLGNICSVNRVNKHKYKVKQIIKCSKSIDEMIERINDETDFSIVAEEVEKQ</sequence>
<feature type="transmembrane region" description="Helical" evidence="1">
    <location>
        <begin position="12"/>
        <end position="34"/>
    </location>
</feature>
<dbReference type="AlphaFoldDB" id="Q928E2"/>
<accession>Q928E2</accession>
<dbReference type="PIR" id="AD1756">
    <property type="entry name" value="AD1756"/>
</dbReference>
<proteinExistence type="predicted"/>
<evidence type="ECO:0000313" key="3">
    <source>
        <dbReference type="Proteomes" id="UP000002513"/>
    </source>
</evidence>